<dbReference type="AlphaFoldDB" id="A0A086XUP9"/>
<evidence type="ECO:0000256" key="2">
    <source>
        <dbReference type="ARBA" id="ARBA00022741"/>
    </source>
</evidence>
<keyword evidence="2" id="KW-0547">Nucleotide-binding</keyword>
<sequence length="260" mass="28291">MKDTSILSPEAGIALETRGLGRRWGSFAANSDIDFRLPVGARHALIGPNGAGKTTFINMLTGVLTPSAGSVWLNGEEITHLPQEARVARGIARTFQINTLFPGLTVLESVLLAILERRRETLNWYRPLKTYRAEIPEAMDLIRDLGLGAQAGEAVRTLAYGKQRLVEIALALATKPRILLLDEPAAGIPAGESTEIFSVIAALPSDVSILFIEHDMELVRRFADRITVLVAGRVLTEGAPDRVMSDPRVREVYLGEGEDA</sequence>
<comment type="caution">
    <text evidence="5">The sequence shown here is derived from an EMBL/GenBank/DDBJ whole genome shotgun (WGS) entry which is preliminary data.</text>
</comment>
<evidence type="ECO:0000313" key="6">
    <source>
        <dbReference type="Proteomes" id="UP000028824"/>
    </source>
</evidence>
<dbReference type="SUPFAM" id="SSF52540">
    <property type="entry name" value="P-loop containing nucleoside triphosphate hydrolases"/>
    <property type="match status" value="1"/>
</dbReference>
<dbReference type="OrthoDB" id="9806149at2"/>
<evidence type="ECO:0000256" key="3">
    <source>
        <dbReference type="ARBA" id="ARBA00022840"/>
    </source>
</evidence>
<dbReference type="STRING" id="1105367.CG50_04770"/>
<keyword evidence="1" id="KW-0813">Transport</keyword>
<dbReference type="GO" id="GO:0016887">
    <property type="term" value="F:ATP hydrolysis activity"/>
    <property type="evidence" value="ECO:0007669"/>
    <property type="project" value="InterPro"/>
</dbReference>
<gene>
    <name evidence="5" type="ORF">CG50_04770</name>
</gene>
<dbReference type="InterPro" id="IPR003593">
    <property type="entry name" value="AAA+_ATPase"/>
</dbReference>
<evidence type="ECO:0000256" key="1">
    <source>
        <dbReference type="ARBA" id="ARBA00022448"/>
    </source>
</evidence>
<dbReference type="InterPro" id="IPR051120">
    <property type="entry name" value="ABC_AA/LPS_Transport"/>
</dbReference>
<dbReference type="InterPro" id="IPR003439">
    <property type="entry name" value="ABC_transporter-like_ATP-bd"/>
</dbReference>
<keyword evidence="3" id="KW-0067">ATP-binding</keyword>
<dbReference type="RefSeq" id="WP_036638071.1">
    <property type="nucleotide sequence ID" value="NZ_JFZB01000020.1"/>
</dbReference>
<name>A0A086XUP9_9RHOB</name>
<dbReference type="Proteomes" id="UP000028824">
    <property type="component" value="Unassembled WGS sequence"/>
</dbReference>
<organism evidence="5 6">
    <name type="scientific">Paenirhodobacter enshiensis</name>
    <dbReference type="NCBI Taxonomy" id="1105367"/>
    <lineage>
        <taxon>Bacteria</taxon>
        <taxon>Pseudomonadati</taxon>
        <taxon>Pseudomonadota</taxon>
        <taxon>Alphaproteobacteria</taxon>
        <taxon>Rhodobacterales</taxon>
        <taxon>Rhodobacter group</taxon>
        <taxon>Paenirhodobacter</taxon>
    </lineage>
</organism>
<accession>A0A086XUP9</accession>
<evidence type="ECO:0000313" key="5">
    <source>
        <dbReference type="EMBL" id="KFI25749.1"/>
    </source>
</evidence>
<dbReference type="PANTHER" id="PTHR45772">
    <property type="entry name" value="CONSERVED COMPONENT OF ABC TRANSPORTER FOR NATURAL AMINO ACIDS-RELATED"/>
    <property type="match status" value="1"/>
</dbReference>
<dbReference type="EMBL" id="JFZB01000020">
    <property type="protein sequence ID" value="KFI25749.1"/>
    <property type="molecule type" value="Genomic_DNA"/>
</dbReference>
<reference evidence="5 6" key="1">
    <citation type="submission" date="2014-03" db="EMBL/GenBank/DDBJ databases">
        <title>Genome of Paenirhodobacter enshiensis DW2-9.</title>
        <authorList>
            <person name="Wang D."/>
            <person name="Wang G."/>
        </authorList>
    </citation>
    <scope>NUCLEOTIDE SEQUENCE [LARGE SCALE GENOMIC DNA]</scope>
    <source>
        <strain evidence="5 6">DW2-9</strain>
    </source>
</reference>
<dbReference type="CDD" id="cd03219">
    <property type="entry name" value="ABC_Mj1267_LivG_branched"/>
    <property type="match status" value="1"/>
</dbReference>
<dbReference type="SMART" id="SM00382">
    <property type="entry name" value="AAA"/>
    <property type="match status" value="1"/>
</dbReference>
<dbReference type="Gene3D" id="3.40.50.300">
    <property type="entry name" value="P-loop containing nucleotide triphosphate hydrolases"/>
    <property type="match status" value="1"/>
</dbReference>
<dbReference type="eggNOG" id="COG0411">
    <property type="taxonomic scope" value="Bacteria"/>
</dbReference>
<evidence type="ECO:0000259" key="4">
    <source>
        <dbReference type="PROSITE" id="PS50893"/>
    </source>
</evidence>
<proteinExistence type="predicted"/>
<dbReference type="PANTHER" id="PTHR45772:SF2">
    <property type="entry name" value="ABC TRANSPORTER ATP-BINDING PROTEIN"/>
    <property type="match status" value="1"/>
</dbReference>
<dbReference type="GO" id="GO:0005886">
    <property type="term" value="C:plasma membrane"/>
    <property type="evidence" value="ECO:0007669"/>
    <property type="project" value="TreeGrafter"/>
</dbReference>
<keyword evidence="6" id="KW-1185">Reference proteome</keyword>
<dbReference type="PROSITE" id="PS50893">
    <property type="entry name" value="ABC_TRANSPORTER_2"/>
    <property type="match status" value="1"/>
</dbReference>
<dbReference type="GO" id="GO:0005524">
    <property type="term" value="F:ATP binding"/>
    <property type="evidence" value="ECO:0007669"/>
    <property type="project" value="UniProtKB-KW"/>
</dbReference>
<dbReference type="Pfam" id="PF12399">
    <property type="entry name" value="BCA_ABC_TP_C"/>
    <property type="match status" value="1"/>
</dbReference>
<dbReference type="Pfam" id="PF00005">
    <property type="entry name" value="ABC_tran"/>
    <property type="match status" value="1"/>
</dbReference>
<dbReference type="InterPro" id="IPR032823">
    <property type="entry name" value="BCA_ABC_TP_C"/>
</dbReference>
<protein>
    <submittedName>
        <fullName evidence="5">Hemolysin III</fullName>
    </submittedName>
</protein>
<dbReference type="InterPro" id="IPR027417">
    <property type="entry name" value="P-loop_NTPase"/>
</dbReference>
<feature type="domain" description="ABC transporter" evidence="4">
    <location>
        <begin position="15"/>
        <end position="256"/>
    </location>
</feature>